<evidence type="ECO:0000256" key="2">
    <source>
        <dbReference type="ARBA" id="ARBA00004308"/>
    </source>
</evidence>
<dbReference type="InterPro" id="IPR045103">
    <property type="entry name" value="RNF5/RNF185-like"/>
</dbReference>
<dbReference type="InterPro" id="IPR013083">
    <property type="entry name" value="Znf_RING/FYVE/PHD"/>
</dbReference>
<dbReference type="InterPro" id="IPR017907">
    <property type="entry name" value="Znf_RING_CS"/>
</dbReference>
<evidence type="ECO:0000313" key="13">
    <source>
        <dbReference type="EMBL" id="KMS97968.1"/>
    </source>
</evidence>
<keyword evidence="8 11" id="KW-0862">Zinc</keyword>
<dbReference type="OMA" id="SSHMKGT"/>
<evidence type="ECO:0000256" key="10">
    <source>
        <dbReference type="PROSITE-ProRule" id="PRU00175"/>
    </source>
</evidence>
<gene>
    <name evidence="13" type="ORF">BVRB_4g096870</name>
</gene>
<dbReference type="GO" id="GO:0008270">
    <property type="term" value="F:zinc ion binding"/>
    <property type="evidence" value="ECO:0007669"/>
    <property type="project" value="UniProtKB-KW"/>
</dbReference>
<keyword evidence="5 11" id="KW-0479">Metal-binding</keyword>
<comment type="pathway">
    <text evidence="3 11">Protein modification; protein ubiquitination.</text>
</comment>
<protein>
    <recommendedName>
        <fullName evidence="11">E3 ubiquitin-protein ligase RMA</fullName>
        <ecNumber evidence="11">2.3.2.27</ecNumber>
    </recommendedName>
    <alternativeName>
        <fullName evidence="11">Protein RING membrane-anchor</fullName>
    </alternativeName>
    <alternativeName>
        <fullName evidence="11">RING-type E3 ubiquitin transferase RMA</fullName>
    </alternativeName>
</protein>
<keyword evidence="6 10" id="KW-0863">Zinc-finger</keyword>
<dbReference type="Pfam" id="PF13445">
    <property type="entry name" value="zf-RING_UBOX"/>
    <property type="match status" value="1"/>
</dbReference>
<dbReference type="GO" id="GO:0061630">
    <property type="term" value="F:ubiquitin protein ligase activity"/>
    <property type="evidence" value="ECO:0007669"/>
    <property type="project" value="UniProtKB-UniRule"/>
</dbReference>
<evidence type="ECO:0000256" key="3">
    <source>
        <dbReference type="ARBA" id="ARBA00004906"/>
    </source>
</evidence>
<name>A0A0J8BD21_BETVV</name>
<keyword evidence="11" id="KW-0256">Endoplasmic reticulum</keyword>
<keyword evidence="4 11" id="KW-0808">Transferase</keyword>
<accession>A0A0J8BD21</accession>
<evidence type="ECO:0000256" key="5">
    <source>
        <dbReference type="ARBA" id="ARBA00022723"/>
    </source>
</evidence>
<evidence type="ECO:0000256" key="4">
    <source>
        <dbReference type="ARBA" id="ARBA00022679"/>
    </source>
</evidence>
<dbReference type="InterPro" id="IPR001841">
    <property type="entry name" value="Znf_RING"/>
</dbReference>
<dbReference type="PANTHER" id="PTHR12313">
    <property type="entry name" value="E3 UBIQUITIN-PROTEIN LIGASE RNF5-RELATED"/>
    <property type="match status" value="1"/>
</dbReference>
<feature type="domain" description="RING-type" evidence="12">
    <location>
        <begin position="45"/>
        <end position="92"/>
    </location>
</feature>
<evidence type="ECO:0000256" key="7">
    <source>
        <dbReference type="ARBA" id="ARBA00022786"/>
    </source>
</evidence>
<proteinExistence type="predicted"/>
<comment type="subcellular location">
    <subcellularLocation>
        <location evidence="2">Endomembrane system</location>
    </subcellularLocation>
    <subcellularLocation>
        <location evidence="11">Endoplasmic reticulum membrane</location>
        <topology evidence="11">Single-pass type IV membrane protein</topology>
    </subcellularLocation>
</comment>
<dbReference type="InterPro" id="IPR027370">
    <property type="entry name" value="Znf-RING_euk"/>
</dbReference>
<comment type="domain">
    <text evidence="11">The RING-type zinc finger domain is responsible for E3 ligase activity.</text>
</comment>
<reference evidence="13 14" key="1">
    <citation type="journal article" date="2014" name="Nature">
        <title>The genome of the recently domesticated crop plant sugar beet (Beta vulgaris).</title>
        <authorList>
            <person name="Dohm J.C."/>
            <person name="Minoche A.E."/>
            <person name="Holtgrawe D."/>
            <person name="Capella-Gutierrez S."/>
            <person name="Zakrzewski F."/>
            <person name="Tafer H."/>
            <person name="Rupp O."/>
            <person name="Sorensen T.R."/>
            <person name="Stracke R."/>
            <person name="Reinhardt R."/>
            <person name="Goesmann A."/>
            <person name="Kraft T."/>
            <person name="Schulz B."/>
            <person name="Stadler P.F."/>
            <person name="Schmidt T."/>
            <person name="Gabaldon T."/>
            <person name="Lehrach H."/>
            <person name="Weisshaar B."/>
            <person name="Himmelbauer H."/>
        </authorList>
    </citation>
    <scope>NUCLEOTIDE SEQUENCE [LARGE SCALE GENOMIC DNA]</scope>
    <source>
        <tissue evidence="13">Taproot</tissue>
    </source>
</reference>
<dbReference type="UniPathway" id="UPA00143"/>
<dbReference type="SMART" id="SM00184">
    <property type="entry name" value="RING"/>
    <property type="match status" value="1"/>
</dbReference>
<dbReference type="KEGG" id="bvg:104907730"/>
<dbReference type="eggNOG" id="KOG0823">
    <property type="taxonomic scope" value="Eukaryota"/>
</dbReference>
<dbReference type="Gene3D" id="3.30.40.10">
    <property type="entry name" value="Zinc/RING finger domain, C3HC4 (zinc finger)"/>
    <property type="match status" value="1"/>
</dbReference>
<dbReference type="AlphaFoldDB" id="A0A0J8BD21"/>
<dbReference type="EMBL" id="KQ090276">
    <property type="protein sequence ID" value="KMS97968.1"/>
    <property type="molecule type" value="Genomic_DNA"/>
</dbReference>
<dbReference type="GO" id="GO:0005789">
    <property type="term" value="C:endoplasmic reticulum membrane"/>
    <property type="evidence" value="ECO:0007669"/>
    <property type="project" value="UniProtKB-SubCell"/>
</dbReference>
<dbReference type="PROSITE" id="PS00518">
    <property type="entry name" value="ZF_RING_1"/>
    <property type="match status" value="1"/>
</dbReference>
<evidence type="ECO:0000256" key="6">
    <source>
        <dbReference type="ARBA" id="ARBA00022771"/>
    </source>
</evidence>
<comment type="function">
    <text evidence="11">E3 ubiquitin-protein ligase.</text>
</comment>
<evidence type="ECO:0000259" key="12">
    <source>
        <dbReference type="PROSITE" id="PS50089"/>
    </source>
</evidence>
<dbReference type="GO" id="GO:0016567">
    <property type="term" value="P:protein ubiquitination"/>
    <property type="evidence" value="ECO:0007669"/>
    <property type="project" value="UniProtKB-UniPathway"/>
</dbReference>
<evidence type="ECO:0000256" key="11">
    <source>
        <dbReference type="RuleBase" id="RU369090"/>
    </source>
</evidence>
<evidence type="ECO:0000256" key="1">
    <source>
        <dbReference type="ARBA" id="ARBA00000900"/>
    </source>
</evidence>
<dbReference type="OrthoDB" id="6270329at2759"/>
<evidence type="ECO:0000313" key="14">
    <source>
        <dbReference type="Proteomes" id="UP000035740"/>
    </source>
</evidence>
<keyword evidence="7 11" id="KW-0833">Ubl conjugation pathway</keyword>
<dbReference type="Gramene" id="KMS97968">
    <property type="protein sequence ID" value="KMS97968"/>
    <property type="gene ID" value="BVRB_4g096870"/>
</dbReference>
<dbReference type="EC" id="2.3.2.27" evidence="11"/>
<dbReference type="Proteomes" id="UP000035740">
    <property type="component" value="Unassembled WGS sequence"/>
</dbReference>
<dbReference type="SUPFAM" id="SSF57850">
    <property type="entry name" value="RING/U-box"/>
    <property type="match status" value="1"/>
</dbReference>
<organism evidence="13 14">
    <name type="scientific">Beta vulgaris subsp. vulgaris</name>
    <name type="common">Beet</name>
    <dbReference type="NCBI Taxonomy" id="3555"/>
    <lineage>
        <taxon>Eukaryota</taxon>
        <taxon>Viridiplantae</taxon>
        <taxon>Streptophyta</taxon>
        <taxon>Embryophyta</taxon>
        <taxon>Tracheophyta</taxon>
        <taxon>Spermatophyta</taxon>
        <taxon>Magnoliopsida</taxon>
        <taxon>eudicotyledons</taxon>
        <taxon>Gunneridae</taxon>
        <taxon>Pentapetalae</taxon>
        <taxon>Caryophyllales</taxon>
        <taxon>Chenopodiaceae</taxon>
        <taxon>Betoideae</taxon>
        <taxon>Beta</taxon>
    </lineage>
</organism>
<keyword evidence="9" id="KW-0472">Membrane</keyword>
<dbReference type="GO" id="GO:0006511">
    <property type="term" value="P:ubiquitin-dependent protein catabolic process"/>
    <property type="evidence" value="ECO:0007669"/>
    <property type="project" value="UniProtKB-UniRule"/>
</dbReference>
<evidence type="ECO:0000256" key="9">
    <source>
        <dbReference type="ARBA" id="ARBA00023136"/>
    </source>
</evidence>
<sequence>MDTIQNFEDHAAECLSNEDPIIKQTYNSGLPPTTESENNHGSFDCNICFDLAHDPVVTLCGHLYCWACIFKWLDVQSSSSHSTQQKACPVCKANISQSSLIPLYCHGPSRGEDELRKYHHDVIPPRPTACSLRTFINAANSGSNQQLPSNPFESQYPDFHDGNYDAISSMNYVSPTMTGIIYPTIGLLGELVCPRMFGSTNMSVFTLPLPNSYATVGYNSNSRMRRQELQVEKSLSRLSNFLFCCLVLCLLLF</sequence>
<keyword evidence="14" id="KW-1185">Reference proteome</keyword>
<comment type="catalytic activity">
    <reaction evidence="1 11">
        <text>S-ubiquitinyl-[E2 ubiquitin-conjugating enzyme]-L-cysteine + [acceptor protein]-L-lysine = [E2 ubiquitin-conjugating enzyme]-L-cysteine + N(6)-ubiquitinyl-[acceptor protein]-L-lysine.</text>
        <dbReference type="EC" id="2.3.2.27"/>
    </reaction>
</comment>
<dbReference type="PROSITE" id="PS50089">
    <property type="entry name" value="ZF_RING_2"/>
    <property type="match status" value="1"/>
</dbReference>
<evidence type="ECO:0000256" key="8">
    <source>
        <dbReference type="ARBA" id="ARBA00022833"/>
    </source>
</evidence>